<feature type="non-terminal residue" evidence="1">
    <location>
        <position position="1"/>
    </location>
</feature>
<sequence length="132" mass="15796">DFKQIEGAIVEVLINTQQQLIDAARELQKIYYFHRLPKNWLNIKLQNQRTVGTDTKEKIPDNINLIQEQITQIARSENKIIFPITDYKKVNETIKILKETFEFNNIPIHLLQLPELERPNWDLFDYDHYDSD</sequence>
<comment type="caution">
    <text evidence="1">The sequence shown here is derived from an EMBL/GenBank/DDBJ whole genome shotgun (WGS) entry which is preliminary data.</text>
</comment>
<dbReference type="Proteomes" id="UP000789901">
    <property type="component" value="Unassembled WGS sequence"/>
</dbReference>
<protein>
    <submittedName>
        <fullName evidence="1">28763_t:CDS:1</fullName>
    </submittedName>
</protein>
<keyword evidence="2" id="KW-1185">Reference proteome</keyword>
<accession>A0ABN7WUE4</accession>
<evidence type="ECO:0000313" key="1">
    <source>
        <dbReference type="EMBL" id="CAG8840741.1"/>
    </source>
</evidence>
<proteinExistence type="predicted"/>
<evidence type="ECO:0000313" key="2">
    <source>
        <dbReference type="Proteomes" id="UP000789901"/>
    </source>
</evidence>
<reference evidence="1 2" key="1">
    <citation type="submission" date="2021-06" db="EMBL/GenBank/DDBJ databases">
        <authorList>
            <person name="Kallberg Y."/>
            <person name="Tangrot J."/>
            <person name="Rosling A."/>
        </authorList>
    </citation>
    <scope>NUCLEOTIDE SEQUENCE [LARGE SCALE GENOMIC DNA]</scope>
    <source>
        <strain evidence="1 2">120-4 pot B 10/14</strain>
    </source>
</reference>
<organism evidence="1 2">
    <name type="scientific">Gigaspora margarita</name>
    <dbReference type="NCBI Taxonomy" id="4874"/>
    <lineage>
        <taxon>Eukaryota</taxon>
        <taxon>Fungi</taxon>
        <taxon>Fungi incertae sedis</taxon>
        <taxon>Mucoromycota</taxon>
        <taxon>Glomeromycotina</taxon>
        <taxon>Glomeromycetes</taxon>
        <taxon>Diversisporales</taxon>
        <taxon>Gigasporaceae</taxon>
        <taxon>Gigaspora</taxon>
    </lineage>
</organism>
<gene>
    <name evidence="1" type="ORF">GMARGA_LOCUS35052</name>
</gene>
<name>A0ABN7WUE4_GIGMA</name>
<dbReference type="EMBL" id="CAJVQB010063570">
    <property type="protein sequence ID" value="CAG8840741.1"/>
    <property type="molecule type" value="Genomic_DNA"/>
</dbReference>